<sequence length="70" mass="7919">MDIRCQVLIVVIIPTVSGGVEVMKAISIDIYTSALAIESPRHRPRGPHEANLMLSTLVYDYLLNLIFWQH</sequence>
<keyword evidence="3" id="KW-1185">Reference proteome</keyword>
<reference evidence="1 3" key="1">
    <citation type="submission" date="2015-11" db="EMBL/GenBank/DDBJ databases">
        <title>Genomic analysis of 38 Legionella species identifies large and diverse effector repertoires.</title>
        <authorList>
            <person name="Burstein D."/>
            <person name="Amaro F."/>
            <person name="Zusman T."/>
            <person name="Lifshitz Z."/>
            <person name="Cohen O."/>
            <person name="Gilbert J.A."/>
            <person name="Pupko T."/>
            <person name="Shuman H.A."/>
            <person name="Segal G."/>
        </authorList>
    </citation>
    <scope>NUCLEOTIDE SEQUENCE [LARGE SCALE GENOMIC DNA]</scope>
    <source>
        <strain evidence="1 3">CDC#1407-AL-14</strain>
    </source>
</reference>
<organism evidence="2 4">
    <name type="scientific">Legionella birminghamensis</name>
    <dbReference type="NCBI Taxonomy" id="28083"/>
    <lineage>
        <taxon>Bacteria</taxon>
        <taxon>Pseudomonadati</taxon>
        <taxon>Pseudomonadota</taxon>
        <taxon>Gammaproteobacteria</taxon>
        <taxon>Legionellales</taxon>
        <taxon>Legionellaceae</taxon>
        <taxon>Legionella</taxon>
    </lineage>
</organism>
<evidence type="ECO:0000313" key="2">
    <source>
        <dbReference type="EMBL" id="STX30953.1"/>
    </source>
</evidence>
<accession>A0A378I7E7</accession>
<reference evidence="2 4" key="2">
    <citation type="submission" date="2018-06" db="EMBL/GenBank/DDBJ databases">
        <authorList>
            <consortium name="Pathogen Informatics"/>
            <person name="Doyle S."/>
        </authorList>
    </citation>
    <scope>NUCLEOTIDE SEQUENCE [LARGE SCALE GENOMIC DNA]</scope>
    <source>
        <strain evidence="2 4">NCTC12437</strain>
    </source>
</reference>
<dbReference type="EMBL" id="LNXT01000048">
    <property type="protein sequence ID" value="KTC68334.1"/>
    <property type="molecule type" value="Genomic_DNA"/>
</dbReference>
<gene>
    <name evidence="1" type="ORF">Lbir_2936</name>
    <name evidence="2" type="ORF">NCTC12437_00720</name>
</gene>
<evidence type="ECO:0000313" key="1">
    <source>
        <dbReference type="EMBL" id="KTC68334.1"/>
    </source>
</evidence>
<dbReference type="Proteomes" id="UP000054735">
    <property type="component" value="Unassembled WGS sequence"/>
</dbReference>
<evidence type="ECO:0000313" key="4">
    <source>
        <dbReference type="Proteomes" id="UP000255066"/>
    </source>
</evidence>
<name>A0A378I7E7_9GAMM</name>
<dbReference type="AlphaFoldDB" id="A0A378I7E7"/>
<evidence type="ECO:0000313" key="3">
    <source>
        <dbReference type="Proteomes" id="UP000054735"/>
    </source>
</evidence>
<dbReference type="Proteomes" id="UP000255066">
    <property type="component" value="Unassembled WGS sequence"/>
</dbReference>
<proteinExistence type="predicted"/>
<protein>
    <submittedName>
        <fullName evidence="2">Uncharacterized protein</fullName>
    </submittedName>
</protein>
<dbReference type="EMBL" id="UGNW01000001">
    <property type="protein sequence ID" value="STX30953.1"/>
    <property type="molecule type" value="Genomic_DNA"/>
</dbReference>